<protein>
    <submittedName>
        <fullName evidence="2">Serpentine receptor class gamma</fullName>
    </submittedName>
</protein>
<accession>A0AC35TPK8</accession>
<organism evidence="1 2">
    <name type="scientific">Rhabditophanes sp. KR3021</name>
    <dbReference type="NCBI Taxonomy" id="114890"/>
    <lineage>
        <taxon>Eukaryota</taxon>
        <taxon>Metazoa</taxon>
        <taxon>Ecdysozoa</taxon>
        <taxon>Nematoda</taxon>
        <taxon>Chromadorea</taxon>
        <taxon>Rhabditida</taxon>
        <taxon>Tylenchina</taxon>
        <taxon>Panagrolaimomorpha</taxon>
        <taxon>Strongyloidoidea</taxon>
        <taxon>Alloionematidae</taxon>
        <taxon>Rhabditophanes</taxon>
    </lineage>
</organism>
<sequence>MLQMLPLVKFFNTLITPLFFFLADLMAMFIFGCYSKIARKQWEEELYTKSSLGYRFQIQENLRIFWAVQTIFFILCISSILTTFMAIVANMHVAQRLDSILVFNAFVLFAIAVAASVLLFAHKSALTKIFPCFFKKNKIEVILSSEDKIRENKKITDNYFNQYETQW</sequence>
<dbReference type="WBParaSite" id="RSKR_0000290950.1">
    <property type="protein sequence ID" value="RSKR_0000290950.1"/>
    <property type="gene ID" value="RSKR_0000290950"/>
</dbReference>
<name>A0AC35TPK8_9BILA</name>
<evidence type="ECO:0000313" key="1">
    <source>
        <dbReference type="Proteomes" id="UP000095286"/>
    </source>
</evidence>
<proteinExistence type="predicted"/>
<evidence type="ECO:0000313" key="2">
    <source>
        <dbReference type="WBParaSite" id="RSKR_0000290950.1"/>
    </source>
</evidence>
<reference evidence="2" key="1">
    <citation type="submission" date="2016-11" db="UniProtKB">
        <authorList>
            <consortium name="WormBaseParasite"/>
        </authorList>
    </citation>
    <scope>IDENTIFICATION</scope>
    <source>
        <strain evidence="2">KR3021</strain>
    </source>
</reference>
<dbReference type="Proteomes" id="UP000095286">
    <property type="component" value="Unplaced"/>
</dbReference>